<evidence type="ECO:0000313" key="2">
    <source>
        <dbReference type="EMBL" id="BCB86080.1"/>
    </source>
</evidence>
<gene>
    <name evidence="2" type="ORF">Psuf_033930</name>
</gene>
<sequence length="219" mass="23557">MGDVAISAPLFDDNPAVEDPLGFDSVADVVVRVVTAGGLDPVAVGIHSAWGGGKSTALNLIAGQLDSVGHVLVARIDPWEFENTEDLRGTLITQVLDVLHLRVKDQMPDPTKREVVLGKLNSLRRRIAWGRVANVLVSSAVTLSPDLPGLIEALTPKPPDDDDADPDGPQGMAGFRAQFESLMASVEGISKVVVLVDDLDRCCLRRSWARLRRSSFSCR</sequence>
<keyword evidence="3" id="KW-1185">Reference proteome</keyword>
<reference evidence="2 3" key="1">
    <citation type="submission" date="2020-03" db="EMBL/GenBank/DDBJ databases">
        <title>Whole genome shotgun sequence of Phytohabitans suffuscus NBRC 105367.</title>
        <authorList>
            <person name="Komaki H."/>
            <person name="Tamura T."/>
        </authorList>
    </citation>
    <scope>NUCLEOTIDE SEQUENCE [LARGE SCALE GENOMIC DNA]</scope>
    <source>
        <strain evidence="2 3">NBRC 105367</strain>
    </source>
</reference>
<organism evidence="2 3">
    <name type="scientific">Phytohabitans suffuscus</name>
    <dbReference type="NCBI Taxonomy" id="624315"/>
    <lineage>
        <taxon>Bacteria</taxon>
        <taxon>Bacillati</taxon>
        <taxon>Actinomycetota</taxon>
        <taxon>Actinomycetes</taxon>
        <taxon>Micromonosporales</taxon>
        <taxon>Micromonosporaceae</taxon>
    </lineage>
</organism>
<dbReference type="Proteomes" id="UP000503011">
    <property type="component" value="Chromosome"/>
</dbReference>
<feature type="domain" description="KAP NTPase" evidence="1">
    <location>
        <begin position="39"/>
        <end position="202"/>
    </location>
</feature>
<proteinExistence type="predicted"/>
<evidence type="ECO:0000259" key="1">
    <source>
        <dbReference type="Pfam" id="PF07693"/>
    </source>
</evidence>
<name>A0A6F8YJ29_9ACTN</name>
<dbReference type="EMBL" id="AP022871">
    <property type="protein sequence ID" value="BCB86080.1"/>
    <property type="molecule type" value="Genomic_DNA"/>
</dbReference>
<dbReference type="KEGG" id="psuu:Psuf_033930"/>
<dbReference type="InterPro" id="IPR011646">
    <property type="entry name" value="KAP_P-loop"/>
</dbReference>
<dbReference type="AlphaFoldDB" id="A0A6F8YJ29"/>
<protein>
    <recommendedName>
        <fullName evidence="1">KAP NTPase domain-containing protein</fullName>
    </recommendedName>
</protein>
<accession>A0A6F8YJ29</accession>
<dbReference type="Pfam" id="PF07693">
    <property type="entry name" value="KAP_NTPase"/>
    <property type="match status" value="1"/>
</dbReference>
<reference evidence="2 3" key="2">
    <citation type="submission" date="2020-03" db="EMBL/GenBank/DDBJ databases">
        <authorList>
            <person name="Ichikawa N."/>
            <person name="Kimura A."/>
            <person name="Kitahashi Y."/>
            <person name="Uohara A."/>
        </authorList>
    </citation>
    <scope>NUCLEOTIDE SEQUENCE [LARGE SCALE GENOMIC DNA]</scope>
    <source>
        <strain evidence="2 3">NBRC 105367</strain>
    </source>
</reference>
<evidence type="ECO:0000313" key="3">
    <source>
        <dbReference type="Proteomes" id="UP000503011"/>
    </source>
</evidence>